<dbReference type="InterPro" id="IPR041183">
    <property type="entry name" value="Cyclophilin-like"/>
</dbReference>
<feature type="domain" description="Cyclophilin-like" evidence="1">
    <location>
        <begin position="32"/>
        <end position="139"/>
    </location>
</feature>
<protein>
    <recommendedName>
        <fullName evidence="1">Cyclophilin-like domain-containing protein</fullName>
    </recommendedName>
</protein>
<name>A0A9D2J8D9_9FIRM</name>
<accession>A0A9D2J8D9</accession>
<reference evidence="2" key="2">
    <citation type="submission" date="2021-04" db="EMBL/GenBank/DDBJ databases">
        <authorList>
            <person name="Gilroy R."/>
        </authorList>
    </citation>
    <scope>NUCLEOTIDE SEQUENCE</scope>
    <source>
        <strain evidence="2">CHK179-28034</strain>
    </source>
</reference>
<dbReference type="AlphaFoldDB" id="A0A9D2J8D9"/>
<sequence>MDGNGAHLPAKITSVTGGRRTYIMEGKNKINIQIGENVLTATLVENSSAEELFAMLEAGPLTIHMNDYAGMEKVGSIGKLLPTNDQHIKAKPCDLILYLGDSLVIYYESNSWNFTRLGRIEGVTQKELKMILGRGDVTAVLTPAEKETN</sequence>
<dbReference type="EMBL" id="DXBR01000098">
    <property type="protein sequence ID" value="HIZ40386.1"/>
    <property type="molecule type" value="Genomic_DNA"/>
</dbReference>
<evidence type="ECO:0000313" key="3">
    <source>
        <dbReference type="Proteomes" id="UP000824049"/>
    </source>
</evidence>
<comment type="caution">
    <text evidence="2">The sequence shown here is derived from an EMBL/GenBank/DDBJ whole genome shotgun (WGS) entry which is preliminary data.</text>
</comment>
<dbReference type="Gene3D" id="2.40.100.20">
    <property type="match status" value="1"/>
</dbReference>
<dbReference type="InterPro" id="IPR029000">
    <property type="entry name" value="Cyclophilin-like_dom_sf"/>
</dbReference>
<organism evidence="2 3">
    <name type="scientific">Candidatus Anaerobutyricum stercoris</name>
    <dbReference type="NCBI Taxonomy" id="2838457"/>
    <lineage>
        <taxon>Bacteria</taxon>
        <taxon>Bacillati</taxon>
        <taxon>Bacillota</taxon>
        <taxon>Clostridia</taxon>
        <taxon>Lachnospirales</taxon>
        <taxon>Lachnospiraceae</taxon>
        <taxon>Anaerobutyricum</taxon>
    </lineage>
</organism>
<proteinExistence type="predicted"/>
<gene>
    <name evidence="2" type="ORF">H9968_10805</name>
</gene>
<dbReference type="Pfam" id="PF18050">
    <property type="entry name" value="Cyclophil_like2"/>
    <property type="match status" value="1"/>
</dbReference>
<dbReference type="Proteomes" id="UP000824049">
    <property type="component" value="Unassembled WGS sequence"/>
</dbReference>
<evidence type="ECO:0000313" key="2">
    <source>
        <dbReference type="EMBL" id="HIZ40386.1"/>
    </source>
</evidence>
<dbReference type="SUPFAM" id="SSF50891">
    <property type="entry name" value="Cyclophilin-like"/>
    <property type="match status" value="1"/>
</dbReference>
<evidence type="ECO:0000259" key="1">
    <source>
        <dbReference type="Pfam" id="PF18050"/>
    </source>
</evidence>
<reference evidence="2" key="1">
    <citation type="journal article" date="2021" name="PeerJ">
        <title>Extensive microbial diversity within the chicken gut microbiome revealed by metagenomics and culture.</title>
        <authorList>
            <person name="Gilroy R."/>
            <person name="Ravi A."/>
            <person name="Getino M."/>
            <person name="Pursley I."/>
            <person name="Horton D.L."/>
            <person name="Alikhan N.F."/>
            <person name="Baker D."/>
            <person name="Gharbi K."/>
            <person name="Hall N."/>
            <person name="Watson M."/>
            <person name="Adriaenssens E.M."/>
            <person name="Foster-Nyarko E."/>
            <person name="Jarju S."/>
            <person name="Secka A."/>
            <person name="Antonio M."/>
            <person name="Oren A."/>
            <person name="Chaudhuri R.R."/>
            <person name="La Ragione R."/>
            <person name="Hildebrand F."/>
            <person name="Pallen M.J."/>
        </authorList>
    </citation>
    <scope>NUCLEOTIDE SEQUENCE</scope>
    <source>
        <strain evidence="2">CHK179-28034</strain>
    </source>
</reference>